<dbReference type="Pfam" id="PF00550">
    <property type="entry name" value="PP-binding"/>
    <property type="match status" value="1"/>
</dbReference>
<organism evidence="2 3">
    <name type="scientific">Candidatus Thiomargarita nelsonii</name>
    <dbReference type="NCBI Taxonomy" id="1003181"/>
    <lineage>
        <taxon>Bacteria</taxon>
        <taxon>Pseudomonadati</taxon>
        <taxon>Pseudomonadota</taxon>
        <taxon>Gammaproteobacteria</taxon>
        <taxon>Thiotrichales</taxon>
        <taxon>Thiotrichaceae</taxon>
        <taxon>Thiomargarita</taxon>
    </lineage>
</organism>
<protein>
    <submittedName>
        <fullName evidence="2">Phosphopantetheine-binding domain protein</fullName>
    </submittedName>
</protein>
<accession>A0A176S441</accession>
<dbReference type="PROSITE" id="PS50075">
    <property type="entry name" value="CARRIER"/>
    <property type="match status" value="1"/>
</dbReference>
<name>A0A176S441_9GAMM</name>
<reference evidence="2 3" key="1">
    <citation type="submission" date="2016-05" db="EMBL/GenBank/DDBJ databases">
        <title>Single-cell genome of chain-forming Candidatus Thiomargarita nelsonii and comparison to other large sulfur-oxidizing bacteria.</title>
        <authorList>
            <person name="Winkel M."/>
            <person name="Salman V."/>
            <person name="Woyke T."/>
            <person name="Schulz-Vogt H."/>
            <person name="Richter M."/>
            <person name="Flood B."/>
            <person name="Bailey J."/>
            <person name="Amann R."/>
            <person name="Mussmann M."/>
        </authorList>
    </citation>
    <scope>NUCLEOTIDE SEQUENCE [LARGE SCALE GENOMIC DNA]</scope>
    <source>
        <strain evidence="2 3">THI036</strain>
    </source>
</reference>
<dbReference type="AlphaFoldDB" id="A0A176S441"/>
<sequence>MILTTNEVRQAIERAKIMMSVDYLADDMKFADAGVDSLDMFNVILEVQKAASIEIPDDDIDSLDSIENIVSYFQERG</sequence>
<keyword evidence="3" id="KW-1185">Reference proteome</keyword>
<evidence type="ECO:0000313" key="3">
    <source>
        <dbReference type="Proteomes" id="UP000076962"/>
    </source>
</evidence>
<dbReference type="InterPro" id="IPR036736">
    <property type="entry name" value="ACP-like_sf"/>
</dbReference>
<dbReference type="Proteomes" id="UP000076962">
    <property type="component" value="Unassembled WGS sequence"/>
</dbReference>
<dbReference type="Gene3D" id="1.10.1200.10">
    <property type="entry name" value="ACP-like"/>
    <property type="match status" value="1"/>
</dbReference>
<evidence type="ECO:0000313" key="2">
    <source>
        <dbReference type="EMBL" id="OAD22882.1"/>
    </source>
</evidence>
<dbReference type="EMBL" id="LUTY01000685">
    <property type="protein sequence ID" value="OAD22882.1"/>
    <property type="molecule type" value="Genomic_DNA"/>
</dbReference>
<dbReference type="SUPFAM" id="SSF47336">
    <property type="entry name" value="ACP-like"/>
    <property type="match status" value="1"/>
</dbReference>
<feature type="domain" description="Carrier" evidence="1">
    <location>
        <begin position="2"/>
        <end position="77"/>
    </location>
</feature>
<evidence type="ECO:0000259" key="1">
    <source>
        <dbReference type="PROSITE" id="PS50075"/>
    </source>
</evidence>
<proteinExistence type="predicted"/>
<dbReference type="InterPro" id="IPR009081">
    <property type="entry name" value="PP-bd_ACP"/>
</dbReference>
<gene>
    <name evidence="2" type="ORF">THIOM_001295</name>
</gene>
<comment type="caution">
    <text evidence="2">The sequence shown here is derived from an EMBL/GenBank/DDBJ whole genome shotgun (WGS) entry which is preliminary data.</text>
</comment>